<evidence type="ECO:0000313" key="2">
    <source>
        <dbReference type="EMBL" id="KAK9944874.1"/>
    </source>
</evidence>
<reference evidence="2 3" key="1">
    <citation type="journal article" date="2023" name="G3 (Bethesda)">
        <title>A chromosome-length genome assembly and annotation of blackberry (Rubus argutus, cv. 'Hillquist').</title>
        <authorList>
            <person name="Bruna T."/>
            <person name="Aryal R."/>
            <person name="Dudchenko O."/>
            <person name="Sargent D.J."/>
            <person name="Mead D."/>
            <person name="Buti M."/>
            <person name="Cavallini A."/>
            <person name="Hytonen T."/>
            <person name="Andres J."/>
            <person name="Pham M."/>
            <person name="Weisz D."/>
            <person name="Mascagni F."/>
            <person name="Usai G."/>
            <person name="Natali L."/>
            <person name="Bassil N."/>
            <person name="Fernandez G.E."/>
            <person name="Lomsadze A."/>
            <person name="Armour M."/>
            <person name="Olukolu B."/>
            <person name="Poorten T."/>
            <person name="Britton C."/>
            <person name="Davik J."/>
            <person name="Ashrafi H."/>
            <person name="Aiden E.L."/>
            <person name="Borodovsky M."/>
            <person name="Worthington M."/>
        </authorList>
    </citation>
    <scope>NUCLEOTIDE SEQUENCE [LARGE SCALE GENOMIC DNA]</scope>
    <source>
        <strain evidence="2">PI 553951</strain>
    </source>
</reference>
<accession>A0AAW1Y7A2</accession>
<feature type="compositionally biased region" description="Polar residues" evidence="1">
    <location>
        <begin position="1"/>
        <end position="12"/>
    </location>
</feature>
<feature type="region of interest" description="Disordered" evidence="1">
    <location>
        <begin position="1"/>
        <end position="45"/>
    </location>
</feature>
<organism evidence="2 3">
    <name type="scientific">Rubus argutus</name>
    <name type="common">Southern blackberry</name>
    <dbReference type="NCBI Taxonomy" id="59490"/>
    <lineage>
        <taxon>Eukaryota</taxon>
        <taxon>Viridiplantae</taxon>
        <taxon>Streptophyta</taxon>
        <taxon>Embryophyta</taxon>
        <taxon>Tracheophyta</taxon>
        <taxon>Spermatophyta</taxon>
        <taxon>Magnoliopsida</taxon>
        <taxon>eudicotyledons</taxon>
        <taxon>Gunneridae</taxon>
        <taxon>Pentapetalae</taxon>
        <taxon>rosids</taxon>
        <taxon>fabids</taxon>
        <taxon>Rosales</taxon>
        <taxon>Rosaceae</taxon>
        <taxon>Rosoideae</taxon>
        <taxon>Rosoideae incertae sedis</taxon>
        <taxon>Rubus</taxon>
    </lineage>
</organism>
<keyword evidence="3" id="KW-1185">Reference proteome</keyword>
<name>A0AAW1Y7A2_RUBAR</name>
<proteinExistence type="predicted"/>
<dbReference type="EMBL" id="JBEDUW010000002">
    <property type="protein sequence ID" value="KAK9944874.1"/>
    <property type="molecule type" value="Genomic_DNA"/>
</dbReference>
<feature type="compositionally biased region" description="Low complexity" evidence="1">
    <location>
        <begin position="32"/>
        <end position="45"/>
    </location>
</feature>
<evidence type="ECO:0000313" key="3">
    <source>
        <dbReference type="Proteomes" id="UP001457282"/>
    </source>
</evidence>
<protein>
    <submittedName>
        <fullName evidence="2">Uncharacterized protein</fullName>
    </submittedName>
</protein>
<gene>
    <name evidence="2" type="ORF">M0R45_010418</name>
</gene>
<dbReference type="AlphaFoldDB" id="A0AAW1Y7A2"/>
<evidence type="ECO:0000256" key="1">
    <source>
        <dbReference type="SAM" id="MobiDB-lite"/>
    </source>
</evidence>
<sequence>MIIPSQTLNQKSKAYLPGASPLEDVSPVQDSVENPVENPTETTVETPVKKRYPGSWLCLRKKLSEKRKRERDIAVYLAASE</sequence>
<comment type="caution">
    <text evidence="2">The sequence shown here is derived from an EMBL/GenBank/DDBJ whole genome shotgun (WGS) entry which is preliminary data.</text>
</comment>
<dbReference type="Proteomes" id="UP001457282">
    <property type="component" value="Unassembled WGS sequence"/>
</dbReference>